<dbReference type="InterPro" id="IPR020579">
    <property type="entry name" value="Exonuc_VII_lsu_C"/>
</dbReference>
<dbReference type="EMBL" id="RHHQ01000023">
    <property type="protein sequence ID" value="RNB81294.1"/>
    <property type="molecule type" value="Genomic_DNA"/>
</dbReference>
<dbReference type="InterPro" id="IPR003753">
    <property type="entry name" value="Exonuc_VII_L"/>
</dbReference>
<evidence type="ECO:0000256" key="6">
    <source>
        <dbReference type="RuleBase" id="RU004355"/>
    </source>
</evidence>
<evidence type="ECO:0000259" key="8">
    <source>
        <dbReference type="Pfam" id="PF02601"/>
    </source>
</evidence>
<comment type="catalytic activity">
    <reaction evidence="5 6">
        <text>Exonucleolytic cleavage in either 5'- to 3'- or 3'- to 5'-direction to yield nucleoside 5'-phosphates.</text>
        <dbReference type="EC" id="3.1.11.6"/>
    </reaction>
</comment>
<dbReference type="EC" id="3.1.11.6" evidence="5"/>
<dbReference type="Pfam" id="PF02601">
    <property type="entry name" value="Exonuc_VII_L"/>
    <property type="match status" value="1"/>
</dbReference>
<organism evidence="10 11">
    <name type="scientific">Brevibacillus fluminis</name>
    <dbReference type="NCBI Taxonomy" id="511487"/>
    <lineage>
        <taxon>Bacteria</taxon>
        <taxon>Bacillati</taxon>
        <taxon>Bacillota</taxon>
        <taxon>Bacilli</taxon>
        <taxon>Bacillales</taxon>
        <taxon>Paenibacillaceae</taxon>
        <taxon>Brevibacillus</taxon>
    </lineage>
</organism>
<evidence type="ECO:0000313" key="10">
    <source>
        <dbReference type="EMBL" id="RNB81294.1"/>
    </source>
</evidence>
<feature type="coiled-coil region" evidence="7">
    <location>
        <begin position="281"/>
        <end position="376"/>
    </location>
</feature>
<evidence type="ECO:0000256" key="1">
    <source>
        <dbReference type="ARBA" id="ARBA00022490"/>
    </source>
</evidence>
<proteinExistence type="inferred from homology"/>
<keyword evidence="1 5" id="KW-0963">Cytoplasm</keyword>
<evidence type="ECO:0000256" key="5">
    <source>
        <dbReference type="HAMAP-Rule" id="MF_00378"/>
    </source>
</evidence>
<dbReference type="RefSeq" id="WP_122920819.1">
    <property type="nucleotide sequence ID" value="NZ_RHHQ01000023.1"/>
</dbReference>
<keyword evidence="7" id="KW-0175">Coiled coil</keyword>
<dbReference type="CDD" id="cd04489">
    <property type="entry name" value="ExoVII_LU_OBF"/>
    <property type="match status" value="1"/>
</dbReference>
<sequence length="454" mass="51156">MRGQEIWSVSDVNRYIKQKLERDEHVSDIWIRGEISNFTRHSSGHMYFTLKDGESRIKAVMFQGYNRFLKFVPKDGTKALVRGSISVYERDGAYQLYAREMQPDGLGSLYLAFEQLKEKLAQEGLFAAERKRPLPAFPRTVGVVTSPTGAAVRDICTTIRRRFPQTQILIVPATVQGTEAPASIVAAIARINRRDDVDVLIVGRGGGSIEELWAFNDEGVARAIVGSRIPVISAVGHETDVTIADFVADMRAATPTAAAELAVPHHLEWRERLQKQEQRLHRLLRIKLADHRKRLDQLQNSYALRRPQRRLDDARQRLADAQMRATTAMKQQLKREQNRLTHQEQLLARSPITQTVQKERKTVAHLQNQLAQLIGRKVAESRLAWSSSVAQLDALSPLKVMSRGFSLLYKEEQLVKSVQQIASGDKLVVRLTDGTILAEALTIEEGKTDGSQES</sequence>
<dbReference type="GO" id="GO:0003676">
    <property type="term" value="F:nucleic acid binding"/>
    <property type="evidence" value="ECO:0007669"/>
    <property type="project" value="InterPro"/>
</dbReference>
<dbReference type="AlphaFoldDB" id="A0A3M8CZQ8"/>
<dbReference type="Proteomes" id="UP000271031">
    <property type="component" value="Unassembled WGS sequence"/>
</dbReference>
<keyword evidence="2 5" id="KW-0540">Nuclease</keyword>
<accession>A0A3M8CZQ8</accession>
<evidence type="ECO:0000313" key="11">
    <source>
        <dbReference type="Proteomes" id="UP000271031"/>
    </source>
</evidence>
<comment type="similarity">
    <text evidence="5 6">Belongs to the XseA family.</text>
</comment>
<dbReference type="GO" id="GO:0009318">
    <property type="term" value="C:exodeoxyribonuclease VII complex"/>
    <property type="evidence" value="ECO:0007669"/>
    <property type="project" value="UniProtKB-UniRule"/>
</dbReference>
<protein>
    <recommendedName>
        <fullName evidence="5">Exodeoxyribonuclease 7 large subunit</fullName>
        <ecNumber evidence="5">3.1.11.6</ecNumber>
    </recommendedName>
    <alternativeName>
        <fullName evidence="5">Exodeoxyribonuclease VII large subunit</fullName>
        <shortName evidence="5">Exonuclease VII large subunit</shortName>
    </alternativeName>
</protein>
<comment type="caution">
    <text evidence="10">The sequence shown here is derived from an EMBL/GenBank/DDBJ whole genome shotgun (WGS) entry which is preliminary data.</text>
</comment>
<dbReference type="HAMAP" id="MF_00378">
    <property type="entry name" value="Exonuc_7_L"/>
    <property type="match status" value="1"/>
</dbReference>
<keyword evidence="3 5" id="KW-0378">Hydrolase</keyword>
<evidence type="ECO:0000256" key="2">
    <source>
        <dbReference type="ARBA" id="ARBA00022722"/>
    </source>
</evidence>
<feature type="domain" description="Exonuclease VII large subunit C-terminal" evidence="8">
    <location>
        <begin position="125"/>
        <end position="438"/>
    </location>
</feature>
<reference evidence="10 11" key="1">
    <citation type="submission" date="2018-10" db="EMBL/GenBank/DDBJ databases">
        <title>Phylogenomics of Brevibacillus.</title>
        <authorList>
            <person name="Dunlap C."/>
        </authorList>
    </citation>
    <scope>NUCLEOTIDE SEQUENCE [LARGE SCALE GENOMIC DNA]</scope>
    <source>
        <strain evidence="10 11">JCM 15716</strain>
    </source>
</reference>
<dbReference type="OrthoDB" id="9802795at2"/>
<dbReference type="GO" id="GO:0005737">
    <property type="term" value="C:cytoplasm"/>
    <property type="evidence" value="ECO:0007669"/>
    <property type="project" value="UniProtKB-SubCell"/>
</dbReference>
<dbReference type="PANTHER" id="PTHR30008">
    <property type="entry name" value="EXODEOXYRIBONUCLEASE 7 LARGE SUBUNIT"/>
    <property type="match status" value="1"/>
</dbReference>
<comment type="subunit">
    <text evidence="5">Heterooligomer composed of large and small subunits.</text>
</comment>
<gene>
    <name evidence="5" type="primary">xseA</name>
    <name evidence="10" type="ORF">EDM56_25780</name>
</gene>
<comment type="function">
    <text evidence="5">Bidirectionally degrades single-stranded DNA into large acid-insoluble oligonucleotides, which are then degraded further into small acid-soluble oligonucleotides.</text>
</comment>
<keyword evidence="11" id="KW-1185">Reference proteome</keyword>
<comment type="subcellular location">
    <subcellularLocation>
        <location evidence="5 6">Cytoplasm</location>
    </subcellularLocation>
</comment>
<evidence type="ECO:0000259" key="9">
    <source>
        <dbReference type="Pfam" id="PF13742"/>
    </source>
</evidence>
<evidence type="ECO:0000256" key="4">
    <source>
        <dbReference type="ARBA" id="ARBA00022839"/>
    </source>
</evidence>
<dbReference type="Pfam" id="PF13742">
    <property type="entry name" value="tRNA_anti_2"/>
    <property type="match status" value="1"/>
</dbReference>
<dbReference type="GO" id="GO:0006308">
    <property type="term" value="P:DNA catabolic process"/>
    <property type="evidence" value="ECO:0007669"/>
    <property type="project" value="UniProtKB-UniRule"/>
</dbReference>
<dbReference type="InterPro" id="IPR025824">
    <property type="entry name" value="OB-fold_nuc-bd_dom"/>
</dbReference>
<evidence type="ECO:0000256" key="3">
    <source>
        <dbReference type="ARBA" id="ARBA00022801"/>
    </source>
</evidence>
<feature type="domain" description="OB-fold nucleic acid binding" evidence="9">
    <location>
        <begin position="7"/>
        <end position="102"/>
    </location>
</feature>
<dbReference type="PANTHER" id="PTHR30008:SF0">
    <property type="entry name" value="EXODEOXYRIBONUCLEASE 7 LARGE SUBUNIT"/>
    <property type="match status" value="1"/>
</dbReference>
<evidence type="ECO:0000256" key="7">
    <source>
        <dbReference type="SAM" id="Coils"/>
    </source>
</evidence>
<dbReference type="GO" id="GO:0008855">
    <property type="term" value="F:exodeoxyribonuclease VII activity"/>
    <property type="evidence" value="ECO:0007669"/>
    <property type="project" value="UniProtKB-UniRule"/>
</dbReference>
<dbReference type="NCBIfam" id="TIGR00237">
    <property type="entry name" value="xseA"/>
    <property type="match status" value="1"/>
</dbReference>
<keyword evidence="4 5" id="KW-0269">Exonuclease</keyword>
<name>A0A3M8CZQ8_9BACL</name>